<reference evidence="12 13" key="1">
    <citation type="submission" date="2023-11" db="EMBL/GenBank/DDBJ databases">
        <authorList>
            <person name="Hedman E."/>
            <person name="Englund M."/>
            <person name="Stromberg M."/>
            <person name="Nyberg Akerstrom W."/>
            <person name="Nylinder S."/>
            <person name="Jareborg N."/>
            <person name="Kallberg Y."/>
            <person name="Kronander E."/>
        </authorList>
    </citation>
    <scope>NUCLEOTIDE SEQUENCE [LARGE SCALE GENOMIC DNA]</scope>
</reference>
<dbReference type="InterPro" id="IPR013162">
    <property type="entry name" value="CD80_C2-set"/>
</dbReference>
<feature type="region of interest" description="Disordered" evidence="8">
    <location>
        <begin position="392"/>
        <end position="429"/>
    </location>
</feature>
<evidence type="ECO:0000256" key="8">
    <source>
        <dbReference type="SAM" id="MobiDB-lite"/>
    </source>
</evidence>
<comment type="subcellular location">
    <subcellularLocation>
        <location evidence="1">Membrane</location>
    </subcellularLocation>
</comment>
<keyword evidence="3" id="KW-0677">Repeat</keyword>
<dbReference type="PANTHER" id="PTHR23277:SF108">
    <property type="entry name" value="FASCICLIN-3"/>
    <property type="match status" value="1"/>
</dbReference>
<evidence type="ECO:0000256" key="3">
    <source>
        <dbReference type="ARBA" id="ARBA00022737"/>
    </source>
</evidence>
<feature type="region of interest" description="Disordered" evidence="8">
    <location>
        <begin position="445"/>
        <end position="466"/>
    </location>
</feature>
<dbReference type="PANTHER" id="PTHR23277">
    <property type="entry name" value="NECTIN-RELATED"/>
    <property type="match status" value="1"/>
</dbReference>
<name>A0AAV1LD75_9NEOP</name>
<keyword evidence="9" id="KW-1133">Transmembrane helix</keyword>
<proteinExistence type="predicted"/>
<evidence type="ECO:0000256" key="4">
    <source>
        <dbReference type="ARBA" id="ARBA00022889"/>
    </source>
</evidence>
<dbReference type="GO" id="GO:0016020">
    <property type="term" value="C:membrane"/>
    <property type="evidence" value="ECO:0007669"/>
    <property type="project" value="UniProtKB-SubCell"/>
</dbReference>
<dbReference type="InterPro" id="IPR013783">
    <property type="entry name" value="Ig-like_fold"/>
</dbReference>
<comment type="caution">
    <text evidence="12">The sequence shown here is derived from an EMBL/GenBank/DDBJ whole genome shotgun (WGS) entry which is preliminary data.</text>
</comment>
<dbReference type="InterPro" id="IPR036179">
    <property type="entry name" value="Ig-like_dom_sf"/>
</dbReference>
<dbReference type="GO" id="GO:0007156">
    <property type="term" value="P:homophilic cell adhesion via plasma membrane adhesion molecules"/>
    <property type="evidence" value="ECO:0007669"/>
    <property type="project" value="TreeGrafter"/>
</dbReference>
<sequence>MAALPAFFGLLMAAIVTAQHVEITPLKAVRRVGDELTVLCKVPYRIDSCRMTVGPTSYRLIPNNQGDVVYAGQGLEVGECGANIKHIKEEWNGNISCVLPPKSGSIEVTGTMQLLVARPPGDIQLLTPPQSSFKEGDIFMAQCIVPNGRPAAKITWFLDDEQVLVGTHQPIITSEPGSDLQTISQNVSRALVADDSGRRLICRAEHESLDKPKEASRQLLVHYPPKRLDDSSTITIFGLKLSAEGLLNVTVRSNPRPHAEWTIGDLKLVAPQKNEDASIEALEPIHLGGGYYNVTLLLSRVAKEDVDRTYYLTVANDLGREDFSVRLSTMDEPAARKAKSSFLIIDIYGVELDTGAIVGIVVAVLVLLIGIFLIVFAKATDRWCFAGANGVRDHTKSSGESTPAGDVLLESGMAQPSRTDTESAVGGRERSRLGALGARMRAALPRARDRVQATEPRTEADDKVLSEEKKGVVYAELQLGEQTAEKPPPPSTEYAEIVYTEQNQQKESKE</sequence>
<feature type="transmembrane region" description="Helical" evidence="9">
    <location>
        <begin position="356"/>
        <end position="377"/>
    </location>
</feature>
<protein>
    <recommendedName>
        <fullName evidence="11">Ig-like domain-containing protein</fullName>
    </recommendedName>
</protein>
<keyword evidence="5 9" id="KW-0472">Membrane</keyword>
<feature type="domain" description="Ig-like" evidence="11">
    <location>
        <begin position="120"/>
        <end position="216"/>
    </location>
</feature>
<keyword evidence="6" id="KW-1015">Disulfide bond</keyword>
<dbReference type="Proteomes" id="UP001314205">
    <property type="component" value="Unassembled WGS sequence"/>
</dbReference>
<keyword evidence="13" id="KW-1185">Reference proteome</keyword>
<feature type="signal peptide" evidence="10">
    <location>
        <begin position="1"/>
        <end position="18"/>
    </location>
</feature>
<dbReference type="EMBL" id="CAVLGL010000088">
    <property type="protein sequence ID" value="CAK1592935.1"/>
    <property type="molecule type" value="Genomic_DNA"/>
</dbReference>
<dbReference type="SUPFAM" id="SSF48726">
    <property type="entry name" value="Immunoglobulin"/>
    <property type="match status" value="1"/>
</dbReference>
<feature type="compositionally biased region" description="Basic and acidic residues" evidence="8">
    <location>
        <begin position="446"/>
        <end position="466"/>
    </location>
</feature>
<evidence type="ECO:0000256" key="1">
    <source>
        <dbReference type="ARBA" id="ARBA00004370"/>
    </source>
</evidence>
<evidence type="ECO:0000256" key="2">
    <source>
        <dbReference type="ARBA" id="ARBA00022729"/>
    </source>
</evidence>
<gene>
    <name evidence="12" type="ORF">PARMNEM_LOCUS12802</name>
</gene>
<evidence type="ECO:0000313" key="13">
    <source>
        <dbReference type="Proteomes" id="UP001314205"/>
    </source>
</evidence>
<evidence type="ECO:0000259" key="11">
    <source>
        <dbReference type="PROSITE" id="PS50835"/>
    </source>
</evidence>
<dbReference type="GO" id="GO:0005912">
    <property type="term" value="C:adherens junction"/>
    <property type="evidence" value="ECO:0007669"/>
    <property type="project" value="TreeGrafter"/>
</dbReference>
<dbReference type="InterPro" id="IPR051427">
    <property type="entry name" value="Nectin/Nectin-like"/>
</dbReference>
<dbReference type="InterPro" id="IPR007110">
    <property type="entry name" value="Ig-like_dom"/>
</dbReference>
<keyword evidence="4" id="KW-0130">Cell adhesion</keyword>
<keyword evidence="9" id="KW-0812">Transmembrane</keyword>
<evidence type="ECO:0000256" key="7">
    <source>
        <dbReference type="ARBA" id="ARBA00023180"/>
    </source>
</evidence>
<feature type="chain" id="PRO_5044010283" description="Ig-like domain-containing protein" evidence="10">
    <location>
        <begin position="19"/>
        <end position="510"/>
    </location>
</feature>
<dbReference type="AlphaFoldDB" id="A0AAV1LD75"/>
<dbReference type="GO" id="GO:0007157">
    <property type="term" value="P:heterophilic cell-cell adhesion via plasma membrane cell adhesion molecules"/>
    <property type="evidence" value="ECO:0007669"/>
    <property type="project" value="TreeGrafter"/>
</dbReference>
<dbReference type="Gene3D" id="2.60.40.10">
    <property type="entry name" value="Immunoglobulins"/>
    <property type="match status" value="2"/>
</dbReference>
<evidence type="ECO:0000256" key="6">
    <source>
        <dbReference type="ARBA" id="ARBA00023157"/>
    </source>
</evidence>
<dbReference type="PROSITE" id="PS50835">
    <property type="entry name" value="IG_LIKE"/>
    <property type="match status" value="1"/>
</dbReference>
<keyword evidence="2 10" id="KW-0732">Signal</keyword>
<evidence type="ECO:0000256" key="10">
    <source>
        <dbReference type="SAM" id="SignalP"/>
    </source>
</evidence>
<dbReference type="Pfam" id="PF08205">
    <property type="entry name" value="C2-set_2"/>
    <property type="match status" value="1"/>
</dbReference>
<organism evidence="12 13">
    <name type="scientific">Parnassius mnemosyne</name>
    <name type="common">clouded apollo</name>
    <dbReference type="NCBI Taxonomy" id="213953"/>
    <lineage>
        <taxon>Eukaryota</taxon>
        <taxon>Metazoa</taxon>
        <taxon>Ecdysozoa</taxon>
        <taxon>Arthropoda</taxon>
        <taxon>Hexapoda</taxon>
        <taxon>Insecta</taxon>
        <taxon>Pterygota</taxon>
        <taxon>Neoptera</taxon>
        <taxon>Endopterygota</taxon>
        <taxon>Lepidoptera</taxon>
        <taxon>Glossata</taxon>
        <taxon>Ditrysia</taxon>
        <taxon>Papilionoidea</taxon>
        <taxon>Papilionidae</taxon>
        <taxon>Parnassiinae</taxon>
        <taxon>Parnassini</taxon>
        <taxon>Parnassius</taxon>
        <taxon>Driopa</taxon>
    </lineage>
</organism>
<evidence type="ECO:0000313" key="12">
    <source>
        <dbReference type="EMBL" id="CAK1592935.1"/>
    </source>
</evidence>
<accession>A0AAV1LD75</accession>
<keyword evidence="7" id="KW-0325">Glycoprotein</keyword>
<evidence type="ECO:0000256" key="9">
    <source>
        <dbReference type="SAM" id="Phobius"/>
    </source>
</evidence>
<evidence type="ECO:0000256" key="5">
    <source>
        <dbReference type="ARBA" id="ARBA00023136"/>
    </source>
</evidence>